<dbReference type="GO" id="GO:0003677">
    <property type="term" value="F:DNA binding"/>
    <property type="evidence" value="ECO:0007669"/>
    <property type="project" value="InterPro"/>
</dbReference>
<gene>
    <name evidence="8" type="ORF">EJ06DRAFT_30234</name>
</gene>
<dbReference type="PROSITE" id="PS00463">
    <property type="entry name" value="ZN2_CY6_FUNGAL_1"/>
    <property type="match status" value="1"/>
</dbReference>
<dbReference type="GO" id="GO:0000981">
    <property type="term" value="F:DNA-binding transcription factor activity, RNA polymerase II-specific"/>
    <property type="evidence" value="ECO:0007669"/>
    <property type="project" value="InterPro"/>
</dbReference>
<dbReference type="PROSITE" id="PS50048">
    <property type="entry name" value="ZN2_CY6_FUNGAL_2"/>
    <property type="match status" value="1"/>
</dbReference>
<dbReference type="Proteomes" id="UP000799640">
    <property type="component" value="Unassembled WGS sequence"/>
</dbReference>
<keyword evidence="9" id="KW-1185">Reference proteome</keyword>
<dbReference type="SMART" id="SM00066">
    <property type="entry name" value="GAL4"/>
    <property type="match status" value="1"/>
</dbReference>
<evidence type="ECO:0000256" key="4">
    <source>
        <dbReference type="ARBA" id="ARBA00023242"/>
    </source>
</evidence>
<evidence type="ECO:0000256" key="5">
    <source>
        <dbReference type="SAM" id="Coils"/>
    </source>
</evidence>
<evidence type="ECO:0000256" key="1">
    <source>
        <dbReference type="ARBA" id="ARBA00022723"/>
    </source>
</evidence>
<keyword evidence="1" id="KW-0479">Metal-binding</keyword>
<proteinExistence type="predicted"/>
<evidence type="ECO:0000259" key="7">
    <source>
        <dbReference type="PROSITE" id="PS50048"/>
    </source>
</evidence>
<keyword evidence="4" id="KW-0539">Nucleus</keyword>
<dbReference type="SUPFAM" id="SSF57701">
    <property type="entry name" value="Zn2/Cys6 DNA-binding domain"/>
    <property type="match status" value="1"/>
</dbReference>
<accession>A0A6G1IC41</accession>
<feature type="compositionally biased region" description="Polar residues" evidence="6">
    <location>
        <begin position="107"/>
        <end position="122"/>
    </location>
</feature>
<dbReference type="OrthoDB" id="6509908at2759"/>
<dbReference type="CDD" id="cd12148">
    <property type="entry name" value="fungal_TF_MHR"/>
    <property type="match status" value="1"/>
</dbReference>
<feature type="region of interest" description="Disordered" evidence="6">
    <location>
        <begin position="1"/>
        <end position="20"/>
    </location>
</feature>
<feature type="coiled-coil region" evidence="5">
    <location>
        <begin position="59"/>
        <end position="93"/>
    </location>
</feature>
<dbReference type="EMBL" id="ML996687">
    <property type="protein sequence ID" value="KAF2405555.1"/>
    <property type="molecule type" value="Genomic_DNA"/>
</dbReference>
<evidence type="ECO:0000256" key="6">
    <source>
        <dbReference type="SAM" id="MobiDB-lite"/>
    </source>
</evidence>
<sequence length="714" mass="79138">MASIRSSTEPGPREGGIRKKMRKGTHSCFECRRRKIRCIFTSDHPSVCTECFARGSRCIDQEHAESDAVLDQRKNLRERVARLEALVDSMVEHSHDRRAAEVLRELGTTSHHSSATPQSDSTPPRDIASESGGRKAPLLSLFDNDVLSTAEHHKPSVATTPPALSSSKMKHGSFVSQGSGQTPAQLKASRVRRELLAVLPAYEKLKDTLNRSAEIWSVFRKKCPGTGGMYTMEQFLNRALTVGTPSELGILVLMFGSCVDDDHLDHCVNLVDRWIISDDEYMGTLEGIECSIFQGKIYADIGQARRSWLVFRRGLLFAELLGLHQARAFSSPRESIWWTLYVADRLTSLMLGLPYGIADAHCNMDFGGTKLNAASAPHAFMAKIGYFAGRVVDRNQGLREATYSSALDFEQELTEFAAQLPPGWLSTKPQTVFEDVKAVTEWQEKVLSQIAFHQLKVYLHLPFMLKSATNIGYEHSRRACLDGARELLRLYHMLRAEGMPMYECKAVDFIGFTASVFLVLGLLGYGGKENDGVQQDEADWTSVEKTMEILKRASGEKGGQVAAQGYEALEKLSQARDTDCSLEASCGNDMLKIFIPFFGMISIRRGQWFKQRTTASTSTQSTASSVTGPSTPSIPDISQHTASTYSSMDPFIAYDGFYMPPPSFEGHSPDGNLMPTSYMGSSFNWQTMSMDIDQDWLASDMPLPAAPAVLPFPT</sequence>
<keyword evidence="2" id="KW-0805">Transcription regulation</keyword>
<dbReference type="SMART" id="SM00906">
    <property type="entry name" value="Fungal_trans"/>
    <property type="match status" value="1"/>
</dbReference>
<evidence type="ECO:0000256" key="3">
    <source>
        <dbReference type="ARBA" id="ARBA00023163"/>
    </source>
</evidence>
<dbReference type="Gene3D" id="4.10.240.10">
    <property type="entry name" value="Zn(2)-C6 fungal-type DNA-binding domain"/>
    <property type="match status" value="1"/>
</dbReference>
<dbReference type="PANTHER" id="PTHR47840">
    <property type="entry name" value="ZN(II)2CYS6 TRANSCRIPTION FACTOR (EUROFUNG)-RELATED"/>
    <property type="match status" value="1"/>
</dbReference>
<dbReference type="GO" id="GO:0008270">
    <property type="term" value="F:zinc ion binding"/>
    <property type="evidence" value="ECO:0007669"/>
    <property type="project" value="InterPro"/>
</dbReference>
<evidence type="ECO:0000313" key="8">
    <source>
        <dbReference type="EMBL" id="KAF2405555.1"/>
    </source>
</evidence>
<feature type="compositionally biased region" description="Polar residues" evidence="6">
    <location>
        <begin position="626"/>
        <end position="636"/>
    </location>
</feature>
<dbReference type="GO" id="GO:0006351">
    <property type="term" value="P:DNA-templated transcription"/>
    <property type="evidence" value="ECO:0007669"/>
    <property type="project" value="InterPro"/>
</dbReference>
<dbReference type="InterPro" id="IPR007219">
    <property type="entry name" value="XnlR_reg_dom"/>
</dbReference>
<feature type="compositionally biased region" description="Polar residues" evidence="6">
    <location>
        <begin position="174"/>
        <end position="184"/>
    </location>
</feature>
<feature type="region of interest" description="Disordered" evidence="6">
    <location>
        <begin position="107"/>
        <end position="134"/>
    </location>
</feature>
<name>A0A6G1IC41_9PEZI</name>
<dbReference type="InterPro" id="IPR001138">
    <property type="entry name" value="Zn2Cys6_DnaBD"/>
</dbReference>
<feature type="domain" description="Zn(2)-C6 fungal-type" evidence="7">
    <location>
        <begin position="27"/>
        <end position="58"/>
    </location>
</feature>
<evidence type="ECO:0000256" key="2">
    <source>
        <dbReference type="ARBA" id="ARBA00023015"/>
    </source>
</evidence>
<keyword evidence="5" id="KW-0175">Coiled coil</keyword>
<feature type="compositionally biased region" description="Polar residues" evidence="6">
    <location>
        <begin position="157"/>
        <end position="167"/>
    </location>
</feature>
<keyword evidence="3" id="KW-0804">Transcription</keyword>
<evidence type="ECO:0000313" key="9">
    <source>
        <dbReference type="Proteomes" id="UP000799640"/>
    </source>
</evidence>
<organism evidence="8 9">
    <name type="scientific">Trichodelitschia bisporula</name>
    <dbReference type="NCBI Taxonomy" id="703511"/>
    <lineage>
        <taxon>Eukaryota</taxon>
        <taxon>Fungi</taxon>
        <taxon>Dikarya</taxon>
        <taxon>Ascomycota</taxon>
        <taxon>Pezizomycotina</taxon>
        <taxon>Dothideomycetes</taxon>
        <taxon>Dothideomycetes incertae sedis</taxon>
        <taxon>Phaeotrichales</taxon>
        <taxon>Phaeotrichaceae</taxon>
        <taxon>Trichodelitschia</taxon>
    </lineage>
</organism>
<feature type="region of interest" description="Disordered" evidence="6">
    <location>
        <begin position="152"/>
        <end position="186"/>
    </location>
</feature>
<dbReference type="CDD" id="cd00067">
    <property type="entry name" value="GAL4"/>
    <property type="match status" value="1"/>
</dbReference>
<reference evidence="8" key="1">
    <citation type="journal article" date="2020" name="Stud. Mycol.">
        <title>101 Dothideomycetes genomes: a test case for predicting lifestyles and emergence of pathogens.</title>
        <authorList>
            <person name="Haridas S."/>
            <person name="Albert R."/>
            <person name="Binder M."/>
            <person name="Bloem J."/>
            <person name="Labutti K."/>
            <person name="Salamov A."/>
            <person name="Andreopoulos B."/>
            <person name="Baker S."/>
            <person name="Barry K."/>
            <person name="Bills G."/>
            <person name="Bluhm B."/>
            <person name="Cannon C."/>
            <person name="Castanera R."/>
            <person name="Culley D."/>
            <person name="Daum C."/>
            <person name="Ezra D."/>
            <person name="Gonzalez J."/>
            <person name="Henrissat B."/>
            <person name="Kuo A."/>
            <person name="Liang C."/>
            <person name="Lipzen A."/>
            <person name="Lutzoni F."/>
            <person name="Magnuson J."/>
            <person name="Mondo S."/>
            <person name="Nolan M."/>
            <person name="Ohm R."/>
            <person name="Pangilinan J."/>
            <person name="Park H.-J."/>
            <person name="Ramirez L."/>
            <person name="Alfaro M."/>
            <person name="Sun H."/>
            <person name="Tritt A."/>
            <person name="Yoshinaga Y."/>
            <person name="Zwiers L.-H."/>
            <person name="Turgeon B."/>
            <person name="Goodwin S."/>
            <person name="Spatafora J."/>
            <person name="Crous P."/>
            <person name="Grigoriev I."/>
        </authorList>
    </citation>
    <scope>NUCLEOTIDE SEQUENCE</scope>
    <source>
        <strain evidence="8">CBS 262.69</strain>
    </source>
</reference>
<feature type="compositionally biased region" description="Low complexity" evidence="6">
    <location>
        <begin position="614"/>
        <end position="625"/>
    </location>
</feature>
<dbReference type="PANTHER" id="PTHR47840:SF1">
    <property type="entry name" value="ZN(II)2CYS6 TRANSCRIPTION FACTOR (EUROFUNG)"/>
    <property type="match status" value="1"/>
</dbReference>
<feature type="region of interest" description="Disordered" evidence="6">
    <location>
        <begin position="614"/>
        <end position="636"/>
    </location>
</feature>
<dbReference type="AlphaFoldDB" id="A0A6G1IC41"/>
<protein>
    <recommendedName>
        <fullName evidence="7">Zn(2)-C6 fungal-type domain-containing protein</fullName>
    </recommendedName>
</protein>
<dbReference type="InterPro" id="IPR036864">
    <property type="entry name" value="Zn2-C6_fun-type_DNA-bd_sf"/>
</dbReference>